<reference evidence="2" key="1">
    <citation type="submission" date="2004-02" db="EMBL/GenBank/DDBJ databases">
        <authorList>
            <consortium name="DOE Joint Genome Institute"/>
        </authorList>
    </citation>
    <scope>NUCLEOTIDE SEQUENCE [LARGE SCALE GENOMIC DNA]</scope>
    <source>
        <strain evidence="2">WH 8501</strain>
    </source>
</reference>
<dbReference type="Proteomes" id="UP000003922">
    <property type="component" value="Unassembled WGS sequence"/>
</dbReference>
<reference evidence="2" key="2">
    <citation type="submission" date="2005-06" db="EMBL/GenBank/DDBJ databases">
        <title>Sequencing of the draft genome and assembly of Crocosphaera watsonii WH 8501.</title>
        <authorList>
            <consortium name="US DOE Joint Genome Institute (JGI-PGF)"/>
            <person name="Copeland A."/>
            <person name="Lucas S."/>
            <person name="Lapidus A."/>
            <person name="Barry K."/>
            <person name="Detter C."/>
            <person name="Glavina T."/>
            <person name="Hammon N."/>
            <person name="Israni S."/>
            <person name="Pitluck S."/>
            <person name="Richardson P."/>
        </authorList>
    </citation>
    <scope>NUCLEOTIDE SEQUENCE [LARGE SCALE GENOMIC DNA]</scope>
    <source>
        <strain evidence="2">WH 8501</strain>
    </source>
</reference>
<accession>Q4BXM1</accession>
<dbReference type="AlphaFoldDB" id="Q4BXM1"/>
<keyword evidence="3" id="KW-1185">Reference proteome</keyword>
<comment type="caution">
    <text evidence="2">The sequence shown here is derived from an EMBL/GenBank/DDBJ whole genome shotgun (WGS) entry which is preliminary data.</text>
</comment>
<feature type="region of interest" description="Disordered" evidence="1">
    <location>
        <begin position="26"/>
        <end position="47"/>
    </location>
</feature>
<protein>
    <submittedName>
        <fullName evidence="2">Uncharacterized protein</fullName>
    </submittedName>
</protein>
<gene>
    <name evidence="2" type="ORF">CwatDRAFT_1585</name>
</gene>
<evidence type="ECO:0000313" key="2">
    <source>
        <dbReference type="EMBL" id="EAM48657.1"/>
    </source>
</evidence>
<dbReference type="RefSeq" id="WP_007307571.1">
    <property type="nucleotide sequence ID" value="NZ_AADV02000126.1"/>
</dbReference>
<proteinExistence type="predicted"/>
<sequence length="233" mass="27364">MCSFFCNFTNFLLPTLTHIDEAVEQQTFPPTPTPTPTPTPSPPPQKLDLFAKMQASDPSNLPSPPSPQLSHWEKIYYDLLKQQRHHDYSIGWIYYQLKELNPPLFIWQKYAHLRSYHRQWATHQFESLNPPSPLSPEILQQIWLQVLQELPPLTQGLFKIHTHFKGLYTHWATIEVKHRQLLRCCEDKRTQTESALTYVFQHPIHVQFTFAPTPTKIIGRPIVNNENEDDLDF</sequence>
<evidence type="ECO:0000313" key="3">
    <source>
        <dbReference type="Proteomes" id="UP000003922"/>
    </source>
</evidence>
<dbReference type="KEGG" id="cwa:CwatDRAFT_1585"/>
<evidence type="ECO:0000256" key="1">
    <source>
        <dbReference type="SAM" id="MobiDB-lite"/>
    </source>
</evidence>
<reference evidence="2" key="3">
    <citation type="submission" date="2016-12" db="EMBL/GenBank/DDBJ databases">
        <title>Annotation of the draft genome assembly of Crocosphaera watsonii WH 8501.</title>
        <authorList>
            <consortium name="US DOE Joint Genome Institute (JGI-ORNL)"/>
            <person name="Larimer F."/>
            <person name="Land M."/>
        </authorList>
    </citation>
    <scope>NUCLEOTIDE SEQUENCE</scope>
    <source>
        <strain evidence="2">WH 8501</strain>
    </source>
</reference>
<feature type="compositionally biased region" description="Pro residues" evidence="1">
    <location>
        <begin position="29"/>
        <end position="45"/>
    </location>
</feature>
<name>Q4BXM1_CROWT</name>
<dbReference type="EMBL" id="AADV02000126">
    <property type="protein sequence ID" value="EAM48657.1"/>
    <property type="molecule type" value="Genomic_DNA"/>
</dbReference>
<organism evidence="2 3">
    <name type="scientific">Crocosphaera watsonii WH 8501</name>
    <dbReference type="NCBI Taxonomy" id="165597"/>
    <lineage>
        <taxon>Bacteria</taxon>
        <taxon>Bacillati</taxon>
        <taxon>Cyanobacteriota</taxon>
        <taxon>Cyanophyceae</taxon>
        <taxon>Oscillatoriophycideae</taxon>
        <taxon>Chroococcales</taxon>
        <taxon>Aphanothecaceae</taxon>
        <taxon>Crocosphaera</taxon>
    </lineage>
</organism>